<evidence type="ECO:0000256" key="1">
    <source>
        <dbReference type="SAM" id="Phobius"/>
    </source>
</evidence>
<evidence type="ECO:0000313" key="2">
    <source>
        <dbReference type="EMBL" id="XAY07272.1"/>
    </source>
</evidence>
<dbReference type="PANTHER" id="PTHR30238">
    <property type="entry name" value="MEMBRANE BOUND PREDICTED REDOX MODULATOR"/>
    <property type="match status" value="1"/>
</dbReference>
<dbReference type="AlphaFoldDB" id="A0AAU7AZW5"/>
<keyword evidence="1" id="KW-1133">Transmembrane helix</keyword>
<feature type="transmembrane region" description="Helical" evidence="1">
    <location>
        <begin position="301"/>
        <end position="319"/>
    </location>
</feature>
<accession>A0AAU7AZW5</accession>
<dbReference type="PANTHER" id="PTHR30238:SF4">
    <property type="entry name" value="SLL1022 PROTEIN"/>
    <property type="match status" value="1"/>
</dbReference>
<dbReference type="Pfam" id="PF04332">
    <property type="entry name" value="DUF475"/>
    <property type="match status" value="1"/>
</dbReference>
<feature type="transmembrane region" description="Helical" evidence="1">
    <location>
        <begin position="188"/>
        <end position="209"/>
    </location>
</feature>
<feature type="transmembrane region" description="Helical" evidence="1">
    <location>
        <begin position="157"/>
        <end position="176"/>
    </location>
</feature>
<dbReference type="EMBL" id="CP114014">
    <property type="protein sequence ID" value="XAY07272.1"/>
    <property type="molecule type" value="Genomic_DNA"/>
</dbReference>
<name>A0AAU7AZW5_9ACTN</name>
<feature type="transmembrane region" description="Helical" evidence="1">
    <location>
        <begin position="255"/>
        <end position="280"/>
    </location>
</feature>
<feature type="transmembrane region" description="Helical" evidence="1">
    <location>
        <begin position="7"/>
        <end position="24"/>
    </location>
</feature>
<dbReference type="RefSeq" id="WP_354698471.1">
    <property type="nucleotide sequence ID" value="NZ_CP114014.1"/>
</dbReference>
<dbReference type="KEGG" id="parq:DSM112329_04153"/>
<organism evidence="2">
    <name type="scientific">Paraconexibacter sp. AEG42_29</name>
    <dbReference type="NCBI Taxonomy" id="2997339"/>
    <lineage>
        <taxon>Bacteria</taxon>
        <taxon>Bacillati</taxon>
        <taxon>Actinomycetota</taxon>
        <taxon>Thermoleophilia</taxon>
        <taxon>Solirubrobacterales</taxon>
        <taxon>Paraconexibacteraceae</taxon>
        <taxon>Paraconexibacter</taxon>
    </lineage>
</organism>
<feature type="transmembrane region" description="Helical" evidence="1">
    <location>
        <begin position="325"/>
        <end position="342"/>
    </location>
</feature>
<reference evidence="2" key="1">
    <citation type="submission" date="2022-12" db="EMBL/GenBank/DDBJ databases">
        <title>Paraconexibacter alkalitolerans sp. nov. and Baekduia alba sp. nov., isolated from soil and emended description of the genera Paraconexibacter (Chun et al., 2020) and Baekduia (An et al., 2020).</title>
        <authorList>
            <person name="Vieira S."/>
            <person name="Huber K.J."/>
            <person name="Geppert A."/>
            <person name="Wolf J."/>
            <person name="Neumann-Schaal M."/>
            <person name="Muesken M."/>
            <person name="Overmann J."/>
        </authorList>
    </citation>
    <scope>NUCLEOTIDE SEQUENCE</scope>
    <source>
        <strain evidence="2">AEG42_29</strain>
    </source>
</reference>
<keyword evidence="1" id="KW-0812">Transmembrane</keyword>
<protein>
    <submittedName>
        <fullName evidence="2">Membrane protein</fullName>
    </submittedName>
</protein>
<feature type="transmembrane region" description="Helical" evidence="1">
    <location>
        <begin position="221"/>
        <end position="243"/>
    </location>
</feature>
<dbReference type="InterPro" id="IPR007427">
    <property type="entry name" value="DUF475"/>
</dbReference>
<sequence>MELLRFFRVDLVITVLAVVAAFVYDPTAGTVAIVLLLIVLEISISFDNAIVNATVVRNLSEFWQKLFLTVGVLIAVFGMRLVFPIAIVAITAGLGAGEVIDLAFNDPDEYGEKLEDASLSIEAFGGAFLLMVFLSYFMDDEKEIHWFGPVERGLARLGGVNGLAIGIGLVLLLLTQAFVDESQDKLDILLAGAIGLATYVVISGIADLLEASTQGATEEGSSGVGGAVVGLTGKAAFASFMYLEVLDASFSFDGVIGAFAITKEVVLIAIGLGVGALYVRSLTVYLVRKGTLSDYRFLEHGAHYAIGALAAILLMSAHFHIPEVITGLLGVAFIGAGLLSSIKWNKEHGGAEEVTA</sequence>
<proteinExistence type="predicted"/>
<keyword evidence="1" id="KW-0472">Membrane</keyword>
<feature type="transmembrane region" description="Helical" evidence="1">
    <location>
        <begin position="30"/>
        <end position="55"/>
    </location>
</feature>
<dbReference type="NCBIfam" id="NF010613">
    <property type="entry name" value="PRK14013.1-3"/>
    <property type="match status" value="1"/>
</dbReference>
<gene>
    <name evidence="2" type="ORF">DSM112329_04153</name>
</gene>
<feature type="transmembrane region" description="Helical" evidence="1">
    <location>
        <begin position="117"/>
        <end position="137"/>
    </location>
</feature>
<feature type="transmembrane region" description="Helical" evidence="1">
    <location>
        <begin position="67"/>
        <end position="97"/>
    </location>
</feature>